<protein>
    <submittedName>
        <fullName evidence="5">Putative periplasmic substrate-binding transport protein</fullName>
    </submittedName>
</protein>
<evidence type="ECO:0000256" key="4">
    <source>
        <dbReference type="SAM" id="SignalP"/>
    </source>
</evidence>
<keyword evidence="3" id="KW-0574">Periplasm</keyword>
<keyword evidence="2 4" id="KW-0732">Signal</keyword>
<organism evidence="5 6">
    <name type="scientific">Thioclava atlantica</name>
    <dbReference type="NCBI Taxonomy" id="1317124"/>
    <lineage>
        <taxon>Bacteria</taxon>
        <taxon>Pseudomonadati</taxon>
        <taxon>Pseudomonadota</taxon>
        <taxon>Alphaproteobacteria</taxon>
        <taxon>Rhodobacterales</taxon>
        <taxon>Paracoccaceae</taxon>
        <taxon>Thioclava</taxon>
    </lineage>
</organism>
<comment type="subcellular location">
    <subcellularLocation>
        <location evidence="1">Periplasm</location>
    </subcellularLocation>
</comment>
<dbReference type="CDD" id="cd13603">
    <property type="entry name" value="PBP2_TRAP_Siap_TeaA_like"/>
    <property type="match status" value="1"/>
</dbReference>
<dbReference type="Gene3D" id="3.40.190.170">
    <property type="entry name" value="Bacterial extracellular solute-binding protein, family 7"/>
    <property type="match status" value="1"/>
</dbReference>
<dbReference type="InterPro" id="IPR004682">
    <property type="entry name" value="TRAP_DctP"/>
</dbReference>
<evidence type="ECO:0000256" key="2">
    <source>
        <dbReference type="ARBA" id="ARBA00022729"/>
    </source>
</evidence>
<dbReference type="AlphaFoldDB" id="A0A085TRP4"/>
<reference evidence="5 6" key="2">
    <citation type="journal article" date="2015" name="Antonie Van Leeuwenhoek">
        <title>Thioclava indica sp. nov., isolated from surface seawater of the Indian Ocean.</title>
        <authorList>
            <person name="Liu Y."/>
            <person name="Lai Q."/>
            <person name="Du J."/>
            <person name="Xu H."/>
            <person name="Jiang L."/>
            <person name="Shao Z."/>
        </authorList>
    </citation>
    <scope>NUCLEOTIDE SEQUENCE [LARGE SCALE GENOMIC DNA]</scope>
    <source>
        <strain evidence="5 6">13D2W-2</strain>
    </source>
</reference>
<evidence type="ECO:0000256" key="3">
    <source>
        <dbReference type="ARBA" id="ARBA00022764"/>
    </source>
</evidence>
<dbReference type="GO" id="GO:0030246">
    <property type="term" value="F:carbohydrate binding"/>
    <property type="evidence" value="ECO:0007669"/>
    <property type="project" value="TreeGrafter"/>
</dbReference>
<dbReference type="NCBIfam" id="NF037995">
    <property type="entry name" value="TRAP_S1"/>
    <property type="match status" value="1"/>
</dbReference>
<keyword evidence="6" id="KW-1185">Reference proteome</keyword>
<dbReference type="PANTHER" id="PTHR33376:SF2">
    <property type="entry name" value="DICARBOXYLATE-BINDING PERIPLASMIC PROTEIN"/>
    <property type="match status" value="1"/>
</dbReference>
<comment type="caution">
    <text evidence="5">The sequence shown here is derived from an EMBL/GenBank/DDBJ whole genome shotgun (WGS) entry which is preliminary data.</text>
</comment>
<accession>A0A085TRP4</accession>
<dbReference type="Proteomes" id="UP000028607">
    <property type="component" value="Unassembled WGS sequence"/>
</dbReference>
<reference evidence="6" key="1">
    <citation type="submission" date="2013-04" db="EMBL/GenBank/DDBJ databases">
        <title>Thioclava sp. 13D2W-2 Genome Sequencing.</title>
        <authorList>
            <person name="Lai Q."/>
            <person name="Li G."/>
            <person name="Shao Z."/>
        </authorList>
    </citation>
    <scope>NUCLEOTIDE SEQUENCE [LARGE SCALE GENOMIC DNA]</scope>
    <source>
        <strain evidence="6">13D2W-2</strain>
    </source>
</reference>
<feature type="chain" id="PRO_5001797456" evidence="4">
    <location>
        <begin position="26"/>
        <end position="333"/>
    </location>
</feature>
<dbReference type="InterPro" id="IPR018389">
    <property type="entry name" value="DctP_fam"/>
</dbReference>
<proteinExistence type="predicted"/>
<evidence type="ECO:0000313" key="6">
    <source>
        <dbReference type="Proteomes" id="UP000028607"/>
    </source>
</evidence>
<dbReference type="Pfam" id="PF03480">
    <property type="entry name" value="DctP"/>
    <property type="match status" value="1"/>
</dbReference>
<dbReference type="STRING" id="1317124.DW2_18134"/>
<dbReference type="PANTHER" id="PTHR33376">
    <property type="match status" value="1"/>
</dbReference>
<dbReference type="EMBL" id="AQRC01000021">
    <property type="protein sequence ID" value="KFE33391.1"/>
    <property type="molecule type" value="Genomic_DNA"/>
</dbReference>
<sequence length="333" mass="35754">MKRTLSGLVAATTLAMTALTGGAQAQSVELKLAWLSADSPNDPYAITAHAFKDAIEAAMPGKVTVALFPNRQLGDEKDVLENMQFGTIDMGVITNAVVATVEPSYQLLDLPFLFSSADQAHKVLDGPVGEKLAANLEKRGVVSLGAAEGGFRNMINNDHPIEKPSDVEGVKFRTMQNPVFIDMFNSLGGSPVPMAWGEVYTAVQQGTIDGLEIPLSVVQANKFPEVVKYASMTRHTYSAVHLLISKTTFDRLPADVQAAIREAGHTAVLEERKTVAANETSVREQLAAEGMQINDVPDLAAFREKVKGVYGQFANSIGPDLLKEAEEAVAQEN</sequence>
<feature type="signal peptide" evidence="4">
    <location>
        <begin position="1"/>
        <end position="25"/>
    </location>
</feature>
<dbReference type="NCBIfam" id="TIGR00787">
    <property type="entry name" value="dctP"/>
    <property type="match status" value="1"/>
</dbReference>
<gene>
    <name evidence="5" type="ORF">DW2_18134</name>
</gene>
<dbReference type="eggNOG" id="COG1638">
    <property type="taxonomic scope" value="Bacteria"/>
</dbReference>
<evidence type="ECO:0000256" key="1">
    <source>
        <dbReference type="ARBA" id="ARBA00004418"/>
    </source>
</evidence>
<dbReference type="GO" id="GO:0030288">
    <property type="term" value="C:outer membrane-bounded periplasmic space"/>
    <property type="evidence" value="ECO:0007669"/>
    <property type="project" value="InterPro"/>
</dbReference>
<dbReference type="GO" id="GO:0055085">
    <property type="term" value="P:transmembrane transport"/>
    <property type="evidence" value="ECO:0007669"/>
    <property type="project" value="InterPro"/>
</dbReference>
<dbReference type="RefSeq" id="WP_038148726.1">
    <property type="nucleotide sequence ID" value="NZ_AQRC01000021.1"/>
</dbReference>
<dbReference type="PIRSF" id="PIRSF006470">
    <property type="entry name" value="DctB"/>
    <property type="match status" value="1"/>
</dbReference>
<dbReference type="InterPro" id="IPR038404">
    <property type="entry name" value="TRAP_DctP_sf"/>
</dbReference>
<name>A0A085TRP4_9RHOB</name>
<dbReference type="PATRIC" id="fig|1317124.6.peg.3647"/>
<evidence type="ECO:0000313" key="5">
    <source>
        <dbReference type="EMBL" id="KFE33391.1"/>
    </source>
</evidence>
<dbReference type="OrthoDB" id="8673861at2"/>